<accession>A0A1D9MGN8</accession>
<dbReference type="Proteomes" id="UP000176562">
    <property type="component" value="Chromosome"/>
</dbReference>
<dbReference type="InterPro" id="IPR036844">
    <property type="entry name" value="Hint_dom_sf"/>
</dbReference>
<sequence>MCFCAGTLIETATGPRAIETLRPGDRVRTLDHGLQPLRWIGRRDLDATALAAAPHLAPVRIRAEALGRGLPRHDLLVSPQHRILLRSAIAERMSGAREVLIGAKHLVGYPGITQMPPGAGPVSYLHLLFDRHEVVFANGAEAESLYTGAQALRSLTRAARAEIFELFPELRRPEAAPETARPLANGRIGRKLSLRHAKNHKPLVMAG</sequence>
<dbReference type="SUPFAM" id="SSF51294">
    <property type="entry name" value="Hedgehog/intein (Hint) domain"/>
    <property type="match status" value="1"/>
</dbReference>
<evidence type="ECO:0000313" key="3">
    <source>
        <dbReference type="Proteomes" id="UP000176562"/>
    </source>
</evidence>
<organism evidence="2 3">
    <name type="scientific">Rhodobacter xanthinilyticus</name>
    <dbReference type="NCBI Taxonomy" id="1850250"/>
    <lineage>
        <taxon>Bacteria</taxon>
        <taxon>Pseudomonadati</taxon>
        <taxon>Pseudomonadota</taxon>
        <taxon>Alphaproteobacteria</taxon>
        <taxon>Rhodobacterales</taxon>
        <taxon>Rhodobacter group</taxon>
        <taxon>Rhodobacter</taxon>
    </lineage>
</organism>
<proteinExistence type="predicted"/>
<dbReference type="EMBL" id="CP017781">
    <property type="protein sequence ID" value="AOZ71017.1"/>
    <property type="molecule type" value="Genomic_DNA"/>
</dbReference>
<feature type="domain" description="Hedgehog/Intein (Hint)" evidence="1">
    <location>
        <begin position="1"/>
        <end position="148"/>
    </location>
</feature>
<dbReference type="AlphaFoldDB" id="A0A1D9MGN8"/>
<protein>
    <recommendedName>
        <fullName evidence="1">Hedgehog/Intein (Hint) domain-containing protein</fullName>
    </recommendedName>
</protein>
<gene>
    <name evidence="2" type="ORF">LPB142_10635</name>
</gene>
<dbReference type="Gene3D" id="2.170.16.10">
    <property type="entry name" value="Hedgehog/Intein (Hint) domain"/>
    <property type="match status" value="1"/>
</dbReference>
<dbReference type="STRING" id="1850250.LPB142_10635"/>
<keyword evidence="3" id="KW-1185">Reference proteome</keyword>
<name>A0A1D9MGN8_9RHOB</name>
<evidence type="ECO:0000259" key="1">
    <source>
        <dbReference type="Pfam" id="PF13403"/>
    </source>
</evidence>
<dbReference type="KEGG" id="rhp:LPB142_10635"/>
<evidence type="ECO:0000313" key="2">
    <source>
        <dbReference type="EMBL" id="AOZ71017.1"/>
    </source>
</evidence>
<dbReference type="Pfam" id="PF13403">
    <property type="entry name" value="Hint_2"/>
    <property type="match status" value="1"/>
</dbReference>
<dbReference type="InterPro" id="IPR028992">
    <property type="entry name" value="Hedgehog/Intein_dom"/>
</dbReference>
<reference evidence="2 3" key="1">
    <citation type="submission" date="2016-10" db="EMBL/GenBank/DDBJ databases">
        <title>Rhodobacter sp. LPB0142, isolated from sea water.</title>
        <authorList>
            <person name="Kim E."/>
            <person name="Yi H."/>
        </authorList>
    </citation>
    <scope>NUCLEOTIDE SEQUENCE [LARGE SCALE GENOMIC DNA]</scope>
    <source>
        <strain evidence="2 3">LPB0142</strain>
    </source>
</reference>